<feature type="transmembrane region" description="Helical" evidence="5">
    <location>
        <begin position="129"/>
        <end position="146"/>
    </location>
</feature>
<keyword evidence="2 5" id="KW-0812">Transmembrane</keyword>
<keyword evidence="3 5" id="KW-1133">Transmembrane helix</keyword>
<feature type="transmembrane region" description="Helical" evidence="5">
    <location>
        <begin position="12"/>
        <end position="30"/>
    </location>
</feature>
<dbReference type="InterPro" id="IPR002293">
    <property type="entry name" value="AA/rel_permease1"/>
</dbReference>
<evidence type="ECO:0000256" key="4">
    <source>
        <dbReference type="ARBA" id="ARBA00023136"/>
    </source>
</evidence>
<feature type="transmembrane region" description="Helical" evidence="5">
    <location>
        <begin position="416"/>
        <end position="437"/>
    </location>
</feature>
<feature type="transmembrane region" description="Helical" evidence="5">
    <location>
        <begin position="392"/>
        <end position="410"/>
    </location>
</feature>
<dbReference type="Proteomes" id="UP000679126">
    <property type="component" value="Unassembled WGS sequence"/>
</dbReference>
<dbReference type="Gene3D" id="1.20.1740.10">
    <property type="entry name" value="Amino acid/polyamine transporter I"/>
    <property type="match status" value="1"/>
</dbReference>
<name>A0ABS3YF35_9BACT</name>
<dbReference type="PIRSF" id="PIRSF006060">
    <property type="entry name" value="AA_transporter"/>
    <property type="match status" value="1"/>
</dbReference>
<feature type="transmembrane region" description="Helical" evidence="5">
    <location>
        <begin position="229"/>
        <end position="249"/>
    </location>
</feature>
<evidence type="ECO:0000313" key="7">
    <source>
        <dbReference type="Proteomes" id="UP000679126"/>
    </source>
</evidence>
<keyword evidence="7" id="KW-1185">Reference proteome</keyword>
<comment type="subcellular location">
    <subcellularLocation>
        <location evidence="1">Membrane</location>
        <topology evidence="1">Multi-pass membrane protein</topology>
    </subcellularLocation>
</comment>
<feature type="transmembrane region" description="Helical" evidence="5">
    <location>
        <begin position="275"/>
        <end position="294"/>
    </location>
</feature>
<evidence type="ECO:0000313" key="6">
    <source>
        <dbReference type="EMBL" id="MBO9153306.1"/>
    </source>
</evidence>
<gene>
    <name evidence="6" type="ORF">J7I43_13850</name>
</gene>
<proteinExistence type="predicted"/>
<feature type="transmembrane region" description="Helical" evidence="5">
    <location>
        <begin position="190"/>
        <end position="209"/>
    </location>
</feature>
<feature type="transmembrane region" description="Helical" evidence="5">
    <location>
        <begin position="84"/>
        <end position="109"/>
    </location>
</feature>
<evidence type="ECO:0000256" key="2">
    <source>
        <dbReference type="ARBA" id="ARBA00022692"/>
    </source>
</evidence>
<evidence type="ECO:0000256" key="3">
    <source>
        <dbReference type="ARBA" id="ARBA00022989"/>
    </source>
</evidence>
<feature type="transmembrane region" description="Helical" evidence="5">
    <location>
        <begin position="158"/>
        <end position="178"/>
    </location>
</feature>
<evidence type="ECO:0000256" key="5">
    <source>
        <dbReference type="SAM" id="Phobius"/>
    </source>
</evidence>
<accession>A0ABS3YF35</accession>
<dbReference type="EMBL" id="JAGHKP010000002">
    <property type="protein sequence ID" value="MBO9153306.1"/>
    <property type="molecule type" value="Genomic_DNA"/>
</dbReference>
<protein>
    <submittedName>
        <fullName evidence="6">Amino acid permease</fullName>
    </submittedName>
</protein>
<comment type="caution">
    <text evidence="6">The sequence shown here is derived from an EMBL/GenBank/DDBJ whole genome shotgun (WGS) entry which is preliminary data.</text>
</comment>
<feature type="transmembrane region" description="Helical" evidence="5">
    <location>
        <begin position="42"/>
        <end position="63"/>
    </location>
</feature>
<feature type="transmembrane region" description="Helical" evidence="5">
    <location>
        <begin position="350"/>
        <end position="372"/>
    </location>
</feature>
<dbReference type="PANTHER" id="PTHR11785:SF512">
    <property type="entry name" value="SOBREMESA, ISOFORM B"/>
    <property type="match status" value="1"/>
</dbReference>
<keyword evidence="4 5" id="KW-0472">Membrane</keyword>
<dbReference type="RefSeq" id="WP_209146272.1">
    <property type="nucleotide sequence ID" value="NZ_JAGHKP010000002.1"/>
</dbReference>
<dbReference type="InterPro" id="IPR050598">
    <property type="entry name" value="AminoAcid_Transporter"/>
</dbReference>
<sequence length="441" mass="48323">MSIKPKLGPFDLTMIVVGLVIGMGIFRTPISVARETGTPSLFFMVWVLGGLVTLCGALTYAEIGSRYPVAGGFYKVLSYGFHPAYSFMINWTLLISNAASIAAVCIVGAEYIGPVLLPETLSNESGRKAIAIGAVLVLYLINLSGIRMSASWQNVLTVFKITLVLLLCLAAFSNNVAPPQANVSAATSNSWAYIFGAALVPVFFTYGGYQQTINFGSDVREPARNMPRAIMFGIAIILLLYITVNYAYVKVIGFEQLKTTDALAARMAGAFFGEYGFKITSVLLFLSVLGYANVNLMSNPRMYYAMAEDGVLPGIFKRVNSKTQVQEVALTVFAALVIGLLYFLSNFDNIIRYVMLFDSIGLASAAATIFVLRKKTAHLDGRGIYKMKLYPFVPAFFILVYLFVTVNIFIKDPGQALGGMIWFVAGLPIYFFMKYVVRKKE</sequence>
<organism evidence="6 7">
    <name type="scientific">Chitinophaga chungangae</name>
    <dbReference type="NCBI Taxonomy" id="2821488"/>
    <lineage>
        <taxon>Bacteria</taxon>
        <taxon>Pseudomonadati</taxon>
        <taxon>Bacteroidota</taxon>
        <taxon>Chitinophagia</taxon>
        <taxon>Chitinophagales</taxon>
        <taxon>Chitinophagaceae</taxon>
        <taxon>Chitinophaga</taxon>
    </lineage>
</organism>
<evidence type="ECO:0000256" key="1">
    <source>
        <dbReference type="ARBA" id="ARBA00004141"/>
    </source>
</evidence>
<dbReference type="Pfam" id="PF13520">
    <property type="entry name" value="AA_permease_2"/>
    <property type="match status" value="1"/>
</dbReference>
<dbReference type="PANTHER" id="PTHR11785">
    <property type="entry name" value="AMINO ACID TRANSPORTER"/>
    <property type="match status" value="1"/>
</dbReference>
<feature type="transmembrane region" description="Helical" evidence="5">
    <location>
        <begin position="325"/>
        <end position="344"/>
    </location>
</feature>
<reference evidence="7" key="1">
    <citation type="submission" date="2021-03" db="EMBL/GenBank/DDBJ databases">
        <title>Assistant Professor.</title>
        <authorList>
            <person name="Huq M.A."/>
        </authorList>
    </citation>
    <scope>NUCLEOTIDE SEQUENCE [LARGE SCALE GENOMIC DNA]</scope>
    <source>
        <strain evidence="7">MAH-28</strain>
    </source>
</reference>